<feature type="region of interest" description="Disordered" evidence="1">
    <location>
        <begin position="64"/>
        <end position="85"/>
    </location>
</feature>
<evidence type="ECO:0000256" key="1">
    <source>
        <dbReference type="SAM" id="MobiDB-lite"/>
    </source>
</evidence>
<name>A0A4Y7T5Q9_COPMI</name>
<gene>
    <name evidence="2" type="ORF">FA13DRAFT_1734687</name>
</gene>
<dbReference type="Proteomes" id="UP000298030">
    <property type="component" value="Unassembled WGS sequence"/>
</dbReference>
<feature type="compositionally biased region" description="Polar residues" evidence="1">
    <location>
        <begin position="30"/>
        <end position="39"/>
    </location>
</feature>
<accession>A0A4Y7T5Q9</accession>
<dbReference type="EMBL" id="QPFP01000027">
    <property type="protein sequence ID" value="TEB29503.1"/>
    <property type="molecule type" value="Genomic_DNA"/>
</dbReference>
<sequence length="85" mass="9464">MELRPALRVYERSEAKFAAPSPPPTKATRVPSSQVSRFATSPPPFPQPGVQGVKTFLQSIPIVRRRARTNDPLPLPTHSHRQLRG</sequence>
<dbReference type="AlphaFoldDB" id="A0A4Y7T5Q9"/>
<keyword evidence="3" id="KW-1185">Reference proteome</keyword>
<protein>
    <submittedName>
        <fullName evidence="2">Uncharacterized protein</fullName>
    </submittedName>
</protein>
<organism evidence="2 3">
    <name type="scientific">Coprinellus micaceus</name>
    <name type="common">Glistening ink-cap mushroom</name>
    <name type="synonym">Coprinus micaceus</name>
    <dbReference type="NCBI Taxonomy" id="71717"/>
    <lineage>
        <taxon>Eukaryota</taxon>
        <taxon>Fungi</taxon>
        <taxon>Dikarya</taxon>
        <taxon>Basidiomycota</taxon>
        <taxon>Agaricomycotina</taxon>
        <taxon>Agaricomycetes</taxon>
        <taxon>Agaricomycetidae</taxon>
        <taxon>Agaricales</taxon>
        <taxon>Agaricineae</taxon>
        <taxon>Psathyrellaceae</taxon>
        <taxon>Coprinellus</taxon>
    </lineage>
</organism>
<feature type="region of interest" description="Disordered" evidence="1">
    <location>
        <begin position="14"/>
        <end position="52"/>
    </location>
</feature>
<reference evidence="2 3" key="1">
    <citation type="journal article" date="2019" name="Nat. Ecol. Evol.">
        <title>Megaphylogeny resolves global patterns of mushroom evolution.</title>
        <authorList>
            <person name="Varga T."/>
            <person name="Krizsan K."/>
            <person name="Foldi C."/>
            <person name="Dima B."/>
            <person name="Sanchez-Garcia M."/>
            <person name="Sanchez-Ramirez S."/>
            <person name="Szollosi G.J."/>
            <person name="Szarkandi J.G."/>
            <person name="Papp V."/>
            <person name="Albert L."/>
            <person name="Andreopoulos W."/>
            <person name="Angelini C."/>
            <person name="Antonin V."/>
            <person name="Barry K.W."/>
            <person name="Bougher N.L."/>
            <person name="Buchanan P."/>
            <person name="Buyck B."/>
            <person name="Bense V."/>
            <person name="Catcheside P."/>
            <person name="Chovatia M."/>
            <person name="Cooper J."/>
            <person name="Damon W."/>
            <person name="Desjardin D."/>
            <person name="Finy P."/>
            <person name="Geml J."/>
            <person name="Haridas S."/>
            <person name="Hughes K."/>
            <person name="Justo A."/>
            <person name="Karasinski D."/>
            <person name="Kautmanova I."/>
            <person name="Kiss B."/>
            <person name="Kocsube S."/>
            <person name="Kotiranta H."/>
            <person name="LaButti K.M."/>
            <person name="Lechner B.E."/>
            <person name="Liimatainen K."/>
            <person name="Lipzen A."/>
            <person name="Lukacs Z."/>
            <person name="Mihaltcheva S."/>
            <person name="Morgado L.N."/>
            <person name="Niskanen T."/>
            <person name="Noordeloos M.E."/>
            <person name="Ohm R.A."/>
            <person name="Ortiz-Santana B."/>
            <person name="Ovrebo C."/>
            <person name="Racz N."/>
            <person name="Riley R."/>
            <person name="Savchenko A."/>
            <person name="Shiryaev A."/>
            <person name="Soop K."/>
            <person name="Spirin V."/>
            <person name="Szebenyi C."/>
            <person name="Tomsovsky M."/>
            <person name="Tulloss R.E."/>
            <person name="Uehling J."/>
            <person name="Grigoriev I.V."/>
            <person name="Vagvolgyi C."/>
            <person name="Papp T."/>
            <person name="Martin F.M."/>
            <person name="Miettinen O."/>
            <person name="Hibbett D.S."/>
            <person name="Nagy L.G."/>
        </authorList>
    </citation>
    <scope>NUCLEOTIDE SEQUENCE [LARGE SCALE GENOMIC DNA]</scope>
    <source>
        <strain evidence="2 3">FP101781</strain>
    </source>
</reference>
<evidence type="ECO:0000313" key="3">
    <source>
        <dbReference type="Proteomes" id="UP000298030"/>
    </source>
</evidence>
<comment type="caution">
    <text evidence="2">The sequence shown here is derived from an EMBL/GenBank/DDBJ whole genome shotgun (WGS) entry which is preliminary data.</text>
</comment>
<proteinExistence type="predicted"/>
<evidence type="ECO:0000313" key="2">
    <source>
        <dbReference type="EMBL" id="TEB29503.1"/>
    </source>
</evidence>